<sequence length="349" mass="38297">MAKHDIIVIGASAGGVYALKDLVAALPYDFQASLFIVQHVSPHSPSYLPDILATAGQLPASHPRDGELIQPGHIYVAPPDHHLLVEYDQVLVKKGPKENRFRPSIDALFRSAAYNYGPRVIGIILTGMLDDGTSGMWSIKRLGGTCIIQQPEEAMYSSMPDNVLNYVEVDYNLSIGEMPALLIRLCSETVTDKPSLPKEEENRMATEINIAAQDNAFDMGILDMGDFTPLTCPECNGALISIKEGKLIRYRCHTGHAFTASSLLAETTKVVEDSFWKAVRSLEETVILLEHSGKHFAEGGNEIAAAQFLEKARLTRERASQTRNFAMQQEKYSGNSVQQPEPGSPPNSN</sequence>
<dbReference type="GO" id="GO:0008984">
    <property type="term" value="F:protein-glutamate methylesterase activity"/>
    <property type="evidence" value="ECO:0007669"/>
    <property type="project" value="UniProtKB-EC"/>
</dbReference>
<dbReference type="EC" id="3.1.1.61" evidence="2"/>
<name>A0A6L9LCG0_9BACT</name>
<comment type="caution">
    <text evidence="7">The sequence shown here is derived from an EMBL/GenBank/DDBJ whole genome shotgun (WGS) entry which is preliminary data.</text>
</comment>
<dbReference type="AlphaFoldDB" id="A0A6L9LCG0"/>
<gene>
    <name evidence="7" type="ORF">GK108_14700</name>
</gene>
<evidence type="ECO:0000256" key="4">
    <source>
        <dbReference type="PROSITE-ProRule" id="PRU00050"/>
    </source>
</evidence>
<keyword evidence="8" id="KW-1185">Reference proteome</keyword>
<feature type="active site" evidence="4">
    <location>
        <position position="12"/>
    </location>
</feature>
<dbReference type="GO" id="GO:0000156">
    <property type="term" value="F:phosphorelay response regulator activity"/>
    <property type="evidence" value="ECO:0007669"/>
    <property type="project" value="InterPro"/>
</dbReference>
<reference evidence="7 8" key="1">
    <citation type="submission" date="2020-02" db="EMBL/GenBank/DDBJ databases">
        <title>Draft genome sequence of two Spirosoma agri KCTC 52727 and Spirosoma terrae KCTC 52035.</title>
        <authorList>
            <person name="Rojas J."/>
            <person name="Ambika Manirajan B."/>
            <person name="Suarez C."/>
            <person name="Ratering S."/>
            <person name="Schnell S."/>
        </authorList>
    </citation>
    <scope>NUCLEOTIDE SEQUENCE [LARGE SCALE GENOMIC DNA]</scope>
    <source>
        <strain evidence="7 8">KCTC 52035</strain>
    </source>
</reference>
<organism evidence="7 8">
    <name type="scientific">Spirosoma terrae</name>
    <dbReference type="NCBI Taxonomy" id="1968276"/>
    <lineage>
        <taxon>Bacteria</taxon>
        <taxon>Pseudomonadati</taxon>
        <taxon>Bacteroidota</taxon>
        <taxon>Cytophagia</taxon>
        <taxon>Cytophagales</taxon>
        <taxon>Cytophagaceae</taxon>
        <taxon>Spirosoma</taxon>
    </lineage>
</organism>
<dbReference type="Gene3D" id="3.40.50.180">
    <property type="entry name" value="Methylesterase CheB, C-terminal domain"/>
    <property type="match status" value="1"/>
</dbReference>
<evidence type="ECO:0000256" key="2">
    <source>
        <dbReference type="ARBA" id="ARBA00039140"/>
    </source>
</evidence>
<feature type="region of interest" description="Disordered" evidence="5">
    <location>
        <begin position="319"/>
        <end position="349"/>
    </location>
</feature>
<dbReference type="InterPro" id="IPR000673">
    <property type="entry name" value="Sig_transdc_resp-reg_Me-estase"/>
</dbReference>
<evidence type="ECO:0000256" key="5">
    <source>
        <dbReference type="SAM" id="MobiDB-lite"/>
    </source>
</evidence>
<keyword evidence="1 4" id="KW-0378">Hydrolase</keyword>
<dbReference type="PROSITE" id="PS50122">
    <property type="entry name" value="CHEB"/>
    <property type="match status" value="1"/>
</dbReference>
<evidence type="ECO:0000256" key="3">
    <source>
        <dbReference type="ARBA" id="ARBA00048267"/>
    </source>
</evidence>
<dbReference type="PIRSF" id="PIRSF036461">
    <property type="entry name" value="Chmtx_methlestr"/>
    <property type="match status" value="1"/>
</dbReference>
<dbReference type="CDD" id="cd16433">
    <property type="entry name" value="CheB"/>
    <property type="match status" value="1"/>
</dbReference>
<dbReference type="RefSeq" id="WP_163949538.1">
    <property type="nucleotide sequence ID" value="NZ_JAAFZH010000005.1"/>
</dbReference>
<proteinExistence type="predicted"/>
<protein>
    <recommendedName>
        <fullName evidence="2">protein-glutamate methylesterase</fullName>
        <ecNumber evidence="2">3.1.1.61</ecNumber>
    </recommendedName>
</protein>
<dbReference type="Proteomes" id="UP000474175">
    <property type="component" value="Unassembled WGS sequence"/>
</dbReference>
<keyword evidence="4" id="KW-0145">Chemotaxis</keyword>
<dbReference type="GO" id="GO:0006935">
    <property type="term" value="P:chemotaxis"/>
    <property type="evidence" value="ECO:0007669"/>
    <property type="project" value="UniProtKB-UniRule"/>
</dbReference>
<evidence type="ECO:0000313" key="8">
    <source>
        <dbReference type="Proteomes" id="UP000474175"/>
    </source>
</evidence>
<comment type="catalytic activity">
    <reaction evidence="3">
        <text>[protein]-L-glutamate 5-O-methyl ester + H2O = L-glutamyl-[protein] + methanol + H(+)</text>
        <dbReference type="Rhea" id="RHEA:23236"/>
        <dbReference type="Rhea" id="RHEA-COMP:10208"/>
        <dbReference type="Rhea" id="RHEA-COMP:10311"/>
        <dbReference type="ChEBI" id="CHEBI:15377"/>
        <dbReference type="ChEBI" id="CHEBI:15378"/>
        <dbReference type="ChEBI" id="CHEBI:17790"/>
        <dbReference type="ChEBI" id="CHEBI:29973"/>
        <dbReference type="ChEBI" id="CHEBI:82795"/>
        <dbReference type="EC" id="3.1.1.61"/>
    </reaction>
</comment>
<feature type="active site" evidence="4">
    <location>
        <position position="131"/>
    </location>
</feature>
<evidence type="ECO:0000259" key="6">
    <source>
        <dbReference type="PROSITE" id="PS50122"/>
    </source>
</evidence>
<accession>A0A6L9LCG0</accession>
<dbReference type="Pfam" id="PF01339">
    <property type="entry name" value="CheB_methylest"/>
    <property type="match status" value="1"/>
</dbReference>
<dbReference type="EMBL" id="JAAFZH010000005">
    <property type="protein sequence ID" value="NDU96128.1"/>
    <property type="molecule type" value="Genomic_DNA"/>
</dbReference>
<dbReference type="PANTHER" id="PTHR42872:SF6">
    <property type="entry name" value="PROTEIN-GLUTAMATE METHYLESTERASE_PROTEIN-GLUTAMINE GLUTAMINASE"/>
    <property type="match status" value="1"/>
</dbReference>
<dbReference type="InterPro" id="IPR035909">
    <property type="entry name" value="CheB_C"/>
</dbReference>
<dbReference type="InterPro" id="IPR011247">
    <property type="entry name" value="Chemotax_prot-Glu_Me-esterase"/>
</dbReference>
<dbReference type="GO" id="GO:0005737">
    <property type="term" value="C:cytoplasm"/>
    <property type="evidence" value="ECO:0007669"/>
    <property type="project" value="InterPro"/>
</dbReference>
<dbReference type="SUPFAM" id="SSF52738">
    <property type="entry name" value="Methylesterase CheB, C-terminal domain"/>
    <property type="match status" value="1"/>
</dbReference>
<feature type="domain" description="CheB-type methylesterase" evidence="6">
    <location>
        <begin position="1"/>
        <end position="183"/>
    </location>
</feature>
<feature type="active site" evidence="4">
    <location>
        <position position="39"/>
    </location>
</feature>
<feature type="compositionally biased region" description="Polar residues" evidence="5">
    <location>
        <begin position="321"/>
        <end position="341"/>
    </location>
</feature>
<evidence type="ECO:0000313" key="7">
    <source>
        <dbReference type="EMBL" id="NDU96128.1"/>
    </source>
</evidence>
<evidence type="ECO:0000256" key="1">
    <source>
        <dbReference type="ARBA" id="ARBA00022801"/>
    </source>
</evidence>
<dbReference type="PANTHER" id="PTHR42872">
    <property type="entry name" value="PROTEIN-GLUTAMATE METHYLESTERASE/PROTEIN-GLUTAMINE GLUTAMINASE"/>
    <property type="match status" value="1"/>
</dbReference>